<evidence type="ECO:0000259" key="7">
    <source>
        <dbReference type="PROSITE" id="PS50109"/>
    </source>
</evidence>
<evidence type="ECO:0000313" key="9">
    <source>
        <dbReference type="Proteomes" id="UP000199673"/>
    </source>
</evidence>
<dbReference type="Pfam" id="PF00512">
    <property type="entry name" value="HisKA"/>
    <property type="match status" value="1"/>
</dbReference>
<keyword evidence="9" id="KW-1185">Reference proteome</keyword>
<keyword evidence="6" id="KW-0472">Membrane</keyword>
<accession>A0A1I7ATA1</accession>
<comment type="catalytic activity">
    <reaction evidence="1">
        <text>ATP + protein L-histidine = ADP + protein N-phospho-L-histidine.</text>
        <dbReference type="EC" id="2.7.13.3"/>
    </reaction>
</comment>
<dbReference type="Proteomes" id="UP000199673">
    <property type="component" value="Unassembled WGS sequence"/>
</dbReference>
<evidence type="ECO:0000256" key="6">
    <source>
        <dbReference type="SAM" id="Phobius"/>
    </source>
</evidence>
<dbReference type="PANTHER" id="PTHR43547">
    <property type="entry name" value="TWO-COMPONENT HISTIDINE KINASE"/>
    <property type="match status" value="1"/>
</dbReference>
<dbReference type="InterPro" id="IPR036097">
    <property type="entry name" value="HisK_dim/P_sf"/>
</dbReference>
<sequence>MSLASFGLMGFQFYWVKNAIRINRERFDQNVYQALSSTVDELEKGETSAAFYGFMMQDSIINRSLFEKIDPIDFDLTVSSRRITRPRPSLVDSFFQEPAPRVSQTFKRILESQGVDMNQLEELEAFFAYMTPELAAKMFTPDEMEVLLKEKERQFQYLSKLENAPRRAAESTSQVEVEMMPEFNISPDALEKVYRTNIKIDFINKYVDEISAGQKAILDRMDTSNVRRILKRFLLERNITEDFELALLKDDRSLMPIGPVQQQFVLAQQGIQARLFPNDIFGKPNFLTVYFPEKNAHVIREVWLPLSSSILFIIVIISCFIYAIKVIIRQKALSDTKNDFINNMTHEFKTPLATVSLAVEALQDPELSSQDKFRSRYLGIIKDENKRLVSQVENVLQAAALDKKDFKLKIESLNLAEILATTVDHFGLQVEKKGGQITFMNELNDPMVQGDLFHLTHIFNNMLDNANKYSPEHPFIMIRAYDSPDEVFITIKDEGIGMNKDAQRKIFDKFYRVPTGNVHDVKGFGLGLSYVKTMLEAHKGGIQVSSELGKGSSFTINIPKKQ</sequence>
<evidence type="ECO:0000256" key="5">
    <source>
        <dbReference type="ARBA" id="ARBA00022777"/>
    </source>
</evidence>
<dbReference type="PANTHER" id="PTHR43547:SF2">
    <property type="entry name" value="HYBRID SIGNAL TRANSDUCTION HISTIDINE KINASE C"/>
    <property type="match status" value="1"/>
</dbReference>
<dbReference type="SUPFAM" id="SSF47384">
    <property type="entry name" value="Homodimeric domain of signal transducing histidine kinase"/>
    <property type="match status" value="1"/>
</dbReference>
<dbReference type="Pfam" id="PF02518">
    <property type="entry name" value="HATPase_c"/>
    <property type="match status" value="1"/>
</dbReference>
<evidence type="ECO:0000256" key="4">
    <source>
        <dbReference type="ARBA" id="ARBA00022679"/>
    </source>
</evidence>
<dbReference type="SMART" id="SM00388">
    <property type="entry name" value="HisKA"/>
    <property type="match status" value="1"/>
</dbReference>
<dbReference type="Gene3D" id="3.30.565.10">
    <property type="entry name" value="Histidine kinase-like ATPase, C-terminal domain"/>
    <property type="match status" value="1"/>
</dbReference>
<evidence type="ECO:0000256" key="2">
    <source>
        <dbReference type="ARBA" id="ARBA00012438"/>
    </source>
</evidence>
<dbReference type="Gene3D" id="1.10.287.130">
    <property type="match status" value="1"/>
</dbReference>
<dbReference type="SUPFAM" id="SSF55874">
    <property type="entry name" value="ATPase domain of HSP90 chaperone/DNA topoisomerase II/histidine kinase"/>
    <property type="match status" value="1"/>
</dbReference>
<organism evidence="8 9">
    <name type="scientific">Algoriphagus locisalis</name>
    <dbReference type="NCBI Taxonomy" id="305507"/>
    <lineage>
        <taxon>Bacteria</taxon>
        <taxon>Pseudomonadati</taxon>
        <taxon>Bacteroidota</taxon>
        <taxon>Cytophagia</taxon>
        <taxon>Cytophagales</taxon>
        <taxon>Cyclobacteriaceae</taxon>
        <taxon>Algoriphagus</taxon>
    </lineage>
</organism>
<dbReference type="InterPro" id="IPR003661">
    <property type="entry name" value="HisK_dim/P_dom"/>
</dbReference>
<dbReference type="InterPro" id="IPR005467">
    <property type="entry name" value="His_kinase_dom"/>
</dbReference>
<keyword evidence="4" id="KW-0808">Transferase</keyword>
<evidence type="ECO:0000256" key="1">
    <source>
        <dbReference type="ARBA" id="ARBA00000085"/>
    </source>
</evidence>
<dbReference type="CDD" id="cd00082">
    <property type="entry name" value="HisKA"/>
    <property type="match status" value="1"/>
</dbReference>
<dbReference type="InterPro" id="IPR004358">
    <property type="entry name" value="Sig_transdc_His_kin-like_C"/>
</dbReference>
<keyword evidence="3" id="KW-0597">Phosphoprotein</keyword>
<dbReference type="SMART" id="SM00387">
    <property type="entry name" value="HATPase_c"/>
    <property type="match status" value="1"/>
</dbReference>
<dbReference type="EC" id="2.7.13.3" evidence="2"/>
<dbReference type="EMBL" id="FPBF01000002">
    <property type="protein sequence ID" value="SFT78118.1"/>
    <property type="molecule type" value="Genomic_DNA"/>
</dbReference>
<dbReference type="InterPro" id="IPR036890">
    <property type="entry name" value="HATPase_C_sf"/>
</dbReference>
<dbReference type="AlphaFoldDB" id="A0A1I7ATA1"/>
<dbReference type="PROSITE" id="PS50109">
    <property type="entry name" value="HIS_KIN"/>
    <property type="match status" value="1"/>
</dbReference>
<name>A0A1I7ATA1_9BACT</name>
<evidence type="ECO:0000313" key="8">
    <source>
        <dbReference type="EMBL" id="SFT78118.1"/>
    </source>
</evidence>
<dbReference type="CDD" id="cd00075">
    <property type="entry name" value="HATPase"/>
    <property type="match status" value="1"/>
</dbReference>
<dbReference type="STRING" id="305507.SAMN04489724_2186"/>
<reference evidence="9" key="1">
    <citation type="submission" date="2016-10" db="EMBL/GenBank/DDBJ databases">
        <authorList>
            <person name="Varghese N."/>
            <person name="Submissions S."/>
        </authorList>
    </citation>
    <scope>NUCLEOTIDE SEQUENCE [LARGE SCALE GENOMIC DNA]</scope>
    <source>
        <strain evidence="9">DSM 23445</strain>
    </source>
</reference>
<feature type="transmembrane region" description="Helical" evidence="6">
    <location>
        <begin position="302"/>
        <end position="324"/>
    </location>
</feature>
<evidence type="ECO:0000256" key="3">
    <source>
        <dbReference type="ARBA" id="ARBA00022553"/>
    </source>
</evidence>
<dbReference type="PRINTS" id="PR00344">
    <property type="entry name" value="BCTRLSENSOR"/>
</dbReference>
<keyword evidence="6" id="KW-1133">Transmembrane helix</keyword>
<protein>
    <recommendedName>
        <fullName evidence="2">histidine kinase</fullName>
        <ecNumber evidence="2">2.7.13.3</ecNumber>
    </recommendedName>
</protein>
<feature type="domain" description="Histidine kinase" evidence="7">
    <location>
        <begin position="343"/>
        <end position="562"/>
    </location>
</feature>
<keyword evidence="5 8" id="KW-0418">Kinase</keyword>
<gene>
    <name evidence="8" type="ORF">SAMN04489724_2186</name>
</gene>
<proteinExistence type="predicted"/>
<dbReference type="GO" id="GO:0000155">
    <property type="term" value="F:phosphorelay sensor kinase activity"/>
    <property type="evidence" value="ECO:0007669"/>
    <property type="project" value="InterPro"/>
</dbReference>
<dbReference type="InterPro" id="IPR003594">
    <property type="entry name" value="HATPase_dom"/>
</dbReference>
<keyword evidence="6" id="KW-0812">Transmembrane</keyword>
<dbReference type="FunFam" id="3.30.565.10:FF:000006">
    <property type="entry name" value="Sensor histidine kinase WalK"/>
    <property type="match status" value="1"/>
</dbReference>